<dbReference type="RefSeq" id="WP_101358526.1">
    <property type="nucleotide sequence ID" value="NZ_NKXO01000017.1"/>
</dbReference>
<evidence type="ECO:0000256" key="8">
    <source>
        <dbReference type="ARBA" id="ARBA00048573"/>
    </source>
</evidence>
<evidence type="ECO:0000256" key="4">
    <source>
        <dbReference type="ARBA" id="ARBA00022741"/>
    </source>
</evidence>
<sequence length="577" mass="66781">MQNLSEQEILRRQKREELMKMGIDPYPAETFEVTAYAQEILQNFPQQPEKYQAVSLAGRLMSFRIMGSASFAELQDSTGRIQIYVQRDDICPTEDKTLYNTVFKKLLDIGDIIGVQGFVFTTKTGEITIHVKSFKLLCKSLHPLPIVKEVKDEQGNVKTYDAFTDPEQRYRQRYVDLIVNPHVKDIFIKRSKLVNSIRQFLQERGYLEVETPILQPIHGGAAARPFITHHNTLDMTLYLRIANELYLKRLIVGGFEGVFEFAKDFRNEGMSRFHNPEFTQVEIYVAYKDYNWMADTVEAMIEKVALDLHGTTQVRVGEHIIDFKRPWKRYTMQEIILQFTGLDIEKLSESELAQEAQKMGIEVDDSMGKAKLIDEIFGEKVEPHLIQPTFILDYPVEMSPLTKKHRSKAGLVERFEVICNGKEICNAYSELNDPIDQRERFEEQLRLAERGDEEAMAMDEDFLRALEYGMPPTAGIGIGIDRLTMIMTNQPSIQEVIFFPQMRPEKKPQMAKIEDYTALGIREELVPILQKMGILTIEELKKYEVNKLFNDICGMRKKMKLDNVKNPTKEEVASWLS</sequence>
<dbReference type="Pfam" id="PF01336">
    <property type="entry name" value="tRNA_anti-codon"/>
    <property type="match status" value="1"/>
</dbReference>
<dbReference type="InterPro" id="IPR045864">
    <property type="entry name" value="aa-tRNA-synth_II/BPL/LPL"/>
</dbReference>
<dbReference type="Gene3D" id="2.40.50.140">
    <property type="entry name" value="Nucleic acid-binding proteins"/>
    <property type="match status" value="1"/>
</dbReference>
<dbReference type="InterPro" id="IPR006195">
    <property type="entry name" value="aa-tRNA-synth_II"/>
</dbReference>
<evidence type="ECO:0000256" key="6">
    <source>
        <dbReference type="ARBA" id="ARBA00022917"/>
    </source>
</evidence>
<keyword evidence="7 9" id="KW-0030">Aminoacyl-tRNA synthetase</keyword>
<dbReference type="PROSITE" id="PS50862">
    <property type="entry name" value="AA_TRNA_LIGASE_II"/>
    <property type="match status" value="1"/>
</dbReference>
<dbReference type="InterPro" id="IPR002313">
    <property type="entry name" value="Lys-tRNA-ligase_II"/>
</dbReference>
<dbReference type="CDD" id="cd00775">
    <property type="entry name" value="LysRS_core"/>
    <property type="match status" value="1"/>
</dbReference>
<gene>
    <name evidence="9" type="primary">lysS</name>
    <name evidence="12" type="ORF">Rain11_1258</name>
</gene>
<dbReference type="SUPFAM" id="SSF50249">
    <property type="entry name" value="Nucleic acid-binding proteins"/>
    <property type="match status" value="1"/>
</dbReference>
<dbReference type="HAMAP" id="MF_00252">
    <property type="entry name" value="Lys_tRNA_synth_class2"/>
    <property type="match status" value="1"/>
</dbReference>
<organism evidence="12 13">
    <name type="scientific">Raineya orbicola</name>
    <dbReference type="NCBI Taxonomy" id="2016530"/>
    <lineage>
        <taxon>Bacteria</taxon>
        <taxon>Pseudomonadati</taxon>
        <taxon>Bacteroidota</taxon>
        <taxon>Cytophagia</taxon>
        <taxon>Cytophagales</taxon>
        <taxon>Raineyaceae</taxon>
        <taxon>Raineya</taxon>
    </lineage>
</organism>
<proteinExistence type="inferred from homology"/>
<comment type="caution">
    <text evidence="12">The sequence shown here is derived from an EMBL/GenBank/DDBJ whole genome shotgun (WGS) entry which is preliminary data.</text>
</comment>
<dbReference type="InterPro" id="IPR004365">
    <property type="entry name" value="NA-bd_OB_tRNA"/>
</dbReference>
<dbReference type="GO" id="GO:0000287">
    <property type="term" value="F:magnesium ion binding"/>
    <property type="evidence" value="ECO:0007669"/>
    <property type="project" value="UniProtKB-UniRule"/>
</dbReference>
<dbReference type="GO" id="GO:0005829">
    <property type="term" value="C:cytosol"/>
    <property type="evidence" value="ECO:0007669"/>
    <property type="project" value="TreeGrafter"/>
</dbReference>
<keyword evidence="6 9" id="KW-0648">Protein biosynthesis</keyword>
<dbReference type="InterPro" id="IPR018149">
    <property type="entry name" value="Lys-tRNA-synth_II_C"/>
</dbReference>
<comment type="similarity">
    <text evidence="1 9">Belongs to the class-II aminoacyl-tRNA synthetase family.</text>
</comment>
<dbReference type="PRINTS" id="PR00982">
    <property type="entry name" value="TRNASYNTHLYS"/>
</dbReference>
<evidence type="ECO:0000313" key="12">
    <source>
        <dbReference type="EMBL" id="PKQ69695.1"/>
    </source>
</evidence>
<evidence type="ECO:0000256" key="7">
    <source>
        <dbReference type="ARBA" id="ARBA00023146"/>
    </source>
</evidence>
<dbReference type="GO" id="GO:0004824">
    <property type="term" value="F:lysine-tRNA ligase activity"/>
    <property type="evidence" value="ECO:0007669"/>
    <property type="project" value="UniProtKB-UniRule"/>
</dbReference>
<comment type="catalytic activity">
    <reaction evidence="8 9 10">
        <text>tRNA(Lys) + L-lysine + ATP = L-lysyl-tRNA(Lys) + AMP + diphosphate</text>
        <dbReference type="Rhea" id="RHEA:20792"/>
        <dbReference type="Rhea" id="RHEA-COMP:9696"/>
        <dbReference type="Rhea" id="RHEA-COMP:9697"/>
        <dbReference type="ChEBI" id="CHEBI:30616"/>
        <dbReference type="ChEBI" id="CHEBI:32551"/>
        <dbReference type="ChEBI" id="CHEBI:33019"/>
        <dbReference type="ChEBI" id="CHEBI:78442"/>
        <dbReference type="ChEBI" id="CHEBI:78529"/>
        <dbReference type="ChEBI" id="CHEBI:456215"/>
        <dbReference type="EC" id="6.1.1.6"/>
    </reaction>
</comment>
<evidence type="ECO:0000256" key="3">
    <source>
        <dbReference type="ARBA" id="ARBA00022723"/>
    </source>
</evidence>
<dbReference type="GO" id="GO:0000049">
    <property type="term" value="F:tRNA binding"/>
    <property type="evidence" value="ECO:0007669"/>
    <property type="project" value="TreeGrafter"/>
</dbReference>
<dbReference type="SUPFAM" id="SSF55681">
    <property type="entry name" value="Class II aaRS and biotin synthetases"/>
    <property type="match status" value="1"/>
</dbReference>
<dbReference type="Gene3D" id="3.30.930.10">
    <property type="entry name" value="Bira Bifunctional Protein, Domain 2"/>
    <property type="match status" value="1"/>
</dbReference>
<dbReference type="Pfam" id="PF00152">
    <property type="entry name" value="tRNA-synt_2"/>
    <property type="match status" value="1"/>
</dbReference>
<evidence type="ECO:0000313" key="13">
    <source>
        <dbReference type="Proteomes" id="UP000233387"/>
    </source>
</evidence>
<dbReference type="InterPro" id="IPR012340">
    <property type="entry name" value="NA-bd_OB-fold"/>
</dbReference>
<dbReference type="CDD" id="cd04322">
    <property type="entry name" value="LysRS_N"/>
    <property type="match status" value="1"/>
</dbReference>
<evidence type="ECO:0000259" key="11">
    <source>
        <dbReference type="PROSITE" id="PS50862"/>
    </source>
</evidence>
<dbReference type="AlphaFoldDB" id="A0A2N3IHA1"/>
<evidence type="ECO:0000256" key="10">
    <source>
        <dbReference type="RuleBase" id="RU000336"/>
    </source>
</evidence>
<keyword evidence="9 10" id="KW-0460">Magnesium</keyword>
<dbReference type="GO" id="GO:0005524">
    <property type="term" value="F:ATP binding"/>
    <property type="evidence" value="ECO:0007669"/>
    <property type="project" value="UniProtKB-UniRule"/>
</dbReference>
<evidence type="ECO:0000256" key="1">
    <source>
        <dbReference type="ARBA" id="ARBA00008226"/>
    </source>
</evidence>
<feature type="binding site" evidence="9">
    <location>
        <position position="416"/>
    </location>
    <ligand>
        <name>Mg(2+)</name>
        <dbReference type="ChEBI" id="CHEBI:18420"/>
        <label>1</label>
    </ligand>
</feature>
<keyword evidence="4 9" id="KW-0547">Nucleotide-binding</keyword>
<dbReference type="Proteomes" id="UP000233387">
    <property type="component" value="Unassembled WGS sequence"/>
</dbReference>
<dbReference type="InterPro" id="IPR004364">
    <property type="entry name" value="Aa-tRNA-synt_II"/>
</dbReference>
<dbReference type="FunFam" id="2.40.50.140:FF:000024">
    <property type="entry name" value="Lysine--tRNA ligase"/>
    <property type="match status" value="1"/>
</dbReference>
<keyword evidence="3 9" id="KW-0479">Metal-binding</keyword>
<feature type="binding site" evidence="9">
    <location>
        <position position="423"/>
    </location>
    <ligand>
        <name>Mg(2+)</name>
        <dbReference type="ChEBI" id="CHEBI:18420"/>
        <label>2</label>
    </ligand>
</feature>
<comment type="cofactor">
    <cofactor evidence="9 10">
        <name>Mg(2+)</name>
        <dbReference type="ChEBI" id="CHEBI:18420"/>
    </cofactor>
    <text evidence="9 10">Binds 3 Mg(2+) ions per subunit.</text>
</comment>
<protein>
    <recommendedName>
        <fullName evidence="9">Lysine--tRNA ligase</fullName>
        <ecNumber evidence="9">6.1.1.6</ecNumber>
    </recommendedName>
    <alternativeName>
        <fullName evidence="9">Lysyl-tRNA synthetase</fullName>
        <shortName evidence="9">LysRS</shortName>
    </alternativeName>
</protein>
<comment type="subcellular location">
    <subcellularLocation>
        <location evidence="9">Cytoplasm</location>
    </subcellularLocation>
</comment>
<accession>A0A2N3IHA1</accession>
<dbReference type="OrthoDB" id="9801152at2"/>
<dbReference type="PANTHER" id="PTHR42918">
    <property type="entry name" value="LYSYL-TRNA SYNTHETASE"/>
    <property type="match status" value="1"/>
</dbReference>
<keyword evidence="2 9" id="KW-0436">Ligase</keyword>
<dbReference type="NCBIfam" id="TIGR00499">
    <property type="entry name" value="lysS_bact"/>
    <property type="match status" value="1"/>
</dbReference>
<dbReference type="PANTHER" id="PTHR42918:SF15">
    <property type="entry name" value="LYSINE--TRNA LIGASE, CHLOROPLASTIC_MITOCHONDRIAL"/>
    <property type="match status" value="1"/>
</dbReference>
<reference evidence="12 13" key="1">
    <citation type="submission" date="2017-06" db="EMBL/GenBank/DDBJ databases">
        <title>Raineya orbicola gen. nov., sp. nov. a slightly thermophilic bacterium of the phylum Bacteroidetes and the description of Raineyaceae fam. nov.</title>
        <authorList>
            <person name="Albuquerque L."/>
            <person name="Polonia A.R.M."/>
            <person name="Barroso C."/>
            <person name="Froufe H.J.C."/>
            <person name="Lage O."/>
            <person name="Lobo-Da-Cunha A."/>
            <person name="Egas C."/>
            <person name="Da Costa M.S."/>
        </authorList>
    </citation>
    <scope>NUCLEOTIDE SEQUENCE [LARGE SCALE GENOMIC DNA]</scope>
    <source>
        <strain evidence="12 13">SPSPC-11</strain>
    </source>
</reference>
<evidence type="ECO:0000256" key="9">
    <source>
        <dbReference type="HAMAP-Rule" id="MF_00252"/>
    </source>
</evidence>
<comment type="subunit">
    <text evidence="9">Homodimer.</text>
</comment>
<name>A0A2N3IHA1_9BACT</name>
<feature type="domain" description="Aminoacyl-transfer RNA synthetases class-II family profile" evidence="11">
    <location>
        <begin position="190"/>
        <end position="504"/>
    </location>
</feature>
<dbReference type="NCBIfam" id="NF001756">
    <property type="entry name" value="PRK00484.1"/>
    <property type="match status" value="1"/>
</dbReference>
<evidence type="ECO:0000256" key="5">
    <source>
        <dbReference type="ARBA" id="ARBA00022840"/>
    </source>
</evidence>
<dbReference type="GO" id="GO:0006430">
    <property type="term" value="P:lysyl-tRNA aminoacylation"/>
    <property type="evidence" value="ECO:0007669"/>
    <property type="project" value="UniProtKB-UniRule"/>
</dbReference>
<keyword evidence="13" id="KW-1185">Reference proteome</keyword>
<dbReference type="EC" id="6.1.1.6" evidence="9"/>
<evidence type="ECO:0000256" key="2">
    <source>
        <dbReference type="ARBA" id="ARBA00022598"/>
    </source>
</evidence>
<feature type="binding site" evidence="9">
    <location>
        <position position="423"/>
    </location>
    <ligand>
        <name>Mg(2+)</name>
        <dbReference type="ChEBI" id="CHEBI:18420"/>
        <label>1</label>
    </ligand>
</feature>
<keyword evidence="5 9" id="KW-0067">ATP-binding</keyword>
<dbReference type="InterPro" id="IPR044136">
    <property type="entry name" value="Lys-tRNA-ligase_II_N"/>
</dbReference>
<keyword evidence="9" id="KW-0963">Cytoplasm</keyword>
<dbReference type="EMBL" id="NKXO01000017">
    <property type="protein sequence ID" value="PKQ69695.1"/>
    <property type="molecule type" value="Genomic_DNA"/>
</dbReference>